<reference evidence="1" key="1">
    <citation type="submission" date="2022-12" db="EMBL/GenBank/DDBJ databases">
        <authorList>
            <person name="Wang J."/>
        </authorList>
    </citation>
    <scope>NUCLEOTIDE SEQUENCE</scope>
    <source>
        <strain evidence="1">HY-42-06</strain>
    </source>
</reference>
<proteinExistence type="predicted"/>
<accession>A0ABT4CWG7</accession>
<organism evidence="1 2">
    <name type="scientific">Clostridium ganghwense</name>
    <dbReference type="NCBI Taxonomy" id="312089"/>
    <lineage>
        <taxon>Bacteria</taxon>
        <taxon>Bacillati</taxon>
        <taxon>Bacillota</taxon>
        <taxon>Clostridia</taxon>
        <taxon>Eubacteriales</taxon>
        <taxon>Clostridiaceae</taxon>
        <taxon>Clostridium</taxon>
    </lineage>
</organism>
<protein>
    <recommendedName>
        <fullName evidence="3">HTH cro/C1-type domain-containing protein</fullName>
    </recommendedName>
</protein>
<sequence length="139" mass="15958">MGRNLLKVVNFASEEPNQPTGFELEIIEKNSIEIDSDFINNFKNLTIEQLLKENVELELQGGDIQKLNMRIKGEDEVQTFDYKKSNFKENVALGKYKNFNTLSAEERKEMIKGEVKERLTQKVIARNTGTTQSTISRNA</sequence>
<name>A0ABT4CWG7_9CLOT</name>
<evidence type="ECO:0000313" key="1">
    <source>
        <dbReference type="EMBL" id="MCY6372763.1"/>
    </source>
</evidence>
<evidence type="ECO:0000313" key="2">
    <source>
        <dbReference type="Proteomes" id="UP001079657"/>
    </source>
</evidence>
<evidence type="ECO:0008006" key="3">
    <source>
        <dbReference type="Google" id="ProtNLM"/>
    </source>
</evidence>
<gene>
    <name evidence="1" type="ORF">OXH55_19410</name>
</gene>
<comment type="caution">
    <text evidence="1">The sequence shown here is derived from an EMBL/GenBank/DDBJ whole genome shotgun (WGS) entry which is preliminary data.</text>
</comment>
<dbReference type="RefSeq" id="WP_268051826.1">
    <property type="nucleotide sequence ID" value="NZ_JAPQES010000012.1"/>
</dbReference>
<dbReference type="Proteomes" id="UP001079657">
    <property type="component" value="Unassembled WGS sequence"/>
</dbReference>
<dbReference type="EMBL" id="JAPQES010000012">
    <property type="protein sequence ID" value="MCY6372763.1"/>
    <property type="molecule type" value="Genomic_DNA"/>
</dbReference>
<keyword evidence="2" id="KW-1185">Reference proteome</keyword>